<dbReference type="InterPro" id="IPR004963">
    <property type="entry name" value="PAE/NOTUM"/>
</dbReference>
<gene>
    <name evidence="1" type="primary">Notum</name>
    <name evidence="1" type="ORF">SPIL2461_LOCUS14185</name>
</gene>
<dbReference type="OrthoDB" id="2015280at2759"/>
<proteinExistence type="predicted"/>
<keyword evidence="2" id="KW-1185">Reference proteome</keyword>
<dbReference type="PANTHER" id="PTHR21562">
    <property type="entry name" value="NOTUM-RELATED"/>
    <property type="match status" value="1"/>
</dbReference>
<reference evidence="1" key="1">
    <citation type="submission" date="2021-02" db="EMBL/GenBank/DDBJ databases">
        <authorList>
            <person name="Dougan E. K."/>
            <person name="Rhodes N."/>
            <person name="Thang M."/>
            <person name="Chan C."/>
        </authorList>
    </citation>
    <scope>NUCLEOTIDE SEQUENCE</scope>
</reference>
<dbReference type="Proteomes" id="UP000649617">
    <property type="component" value="Unassembled WGS sequence"/>
</dbReference>
<organism evidence="1 2">
    <name type="scientific">Symbiodinium pilosum</name>
    <name type="common">Dinoflagellate</name>
    <dbReference type="NCBI Taxonomy" id="2952"/>
    <lineage>
        <taxon>Eukaryota</taxon>
        <taxon>Sar</taxon>
        <taxon>Alveolata</taxon>
        <taxon>Dinophyceae</taxon>
        <taxon>Suessiales</taxon>
        <taxon>Symbiodiniaceae</taxon>
        <taxon>Symbiodinium</taxon>
    </lineage>
</organism>
<protein>
    <submittedName>
        <fullName evidence="1">Notum protein</fullName>
    </submittedName>
</protein>
<dbReference type="Pfam" id="PF03283">
    <property type="entry name" value="PAE"/>
    <property type="match status" value="1"/>
</dbReference>
<name>A0A812TTU7_SYMPI</name>
<comment type="caution">
    <text evidence="1">The sequence shown here is derived from an EMBL/GenBank/DDBJ whole genome shotgun (WGS) entry which is preliminary data.</text>
</comment>
<accession>A0A812TTU7</accession>
<dbReference type="EMBL" id="CAJNIZ010032302">
    <property type="protein sequence ID" value="CAE7536541.1"/>
    <property type="molecule type" value="Genomic_DNA"/>
</dbReference>
<dbReference type="GO" id="GO:0016787">
    <property type="term" value="F:hydrolase activity"/>
    <property type="evidence" value="ECO:0007669"/>
    <property type="project" value="InterPro"/>
</dbReference>
<dbReference type="AlphaFoldDB" id="A0A812TTU7"/>
<evidence type="ECO:0000313" key="1">
    <source>
        <dbReference type="EMBL" id="CAE7536541.1"/>
    </source>
</evidence>
<evidence type="ECO:0000313" key="2">
    <source>
        <dbReference type="Proteomes" id="UP000649617"/>
    </source>
</evidence>
<sequence length="140" mass="15345">MGDGSSWGLEFRGARVVQAVFHDLMLRYGFASGDRRHLLVLGGQSAGARGAMVNLDYVPEIVGPAAANIQVIGFLDSPFWLDLPPYPGSGFIGFNNSCKQVYDMANVSRLGRDCTAQYAATPWKCIMGQYRMPFVRTGQF</sequence>